<accession>A0ABN7WIC5</accession>
<dbReference type="EMBL" id="CAJVQB010045859">
    <property type="protein sequence ID" value="CAG8832694.1"/>
    <property type="molecule type" value="Genomic_DNA"/>
</dbReference>
<protein>
    <submittedName>
        <fullName evidence="2">12549_t:CDS:1</fullName>
    </submittedName>
</protein>
<evidence type="ECO:0000313" key="3">
    <source>
        <dbReference type="Proteomes" id="UP000789901"/>
    </source>
</evidence>
<gene>
    <name evidence="2" type="ORF">GMARGA_LOCUS31182</name>
</gene>
<evidence type="ECO:0000313" key="2">
    <source>
        <dbReference type="EMBL" id="CAG8832694.1"/>
    </source>
</evidence>
<feature type="compositionally biased region" description="Basic and acidic residues" evidence="1">
    <location>
        <begin position="88"/>
        <end position="113"/>
    </location>
</feature>
<dbReference type="Proteomes" id="UP000789901">
    <property type="component" value="Unassembled WGS sequence"/>
</dbReference>
<organism evidence="2 3">
    <name type="scientific">Gigaspora margarita</name>
    <dbReference type="NCBI Taxonomy" id="4874"/>
    <lineage>
        <taxon>Eukaryota</taxon>
        <taxon>Fungi</taxon>
        <taxon>Fungi incertae sedis</taxon>
        <taxon>Mucoromycota</taxon>
        <taxon>Glomeromycotina</taxon>
        <taxon>Glomeromycetes</taxon>
        <taxon>Diversisporales</taxon>
        <taxon>Gigasporaceae</taxon>
        <taxon>Gigaspora</taxon>
    </lineage>
</organism>
<proteinExistence type="predicted"/>
<evidence type="ECO:0000256" key="1">
    <source>
        <dbReference type="SAM" id="MobiDB-lite"/>
    </source>
</evidence>
<keyword evidence="3" id="KW-1185">Reference proteome</keyword>
<name>A0ABN7WIC5_GIGMA</name>
<comment type="caution">
    <text evidence="2">The sequence shown here is derived from an EMBL/GenBank/DDBJ whole genome shotgun (WGS) entry which is preliminary data.</text>
</comment>
<sequence length="130" mass="14711">MLKEVSRLFLSICENVGIKIGNHNIFNYSDHKTAVQVLKELGYSNSIVMSITRHKTQQGFILMSLSEFLSALEIVGKSSNLIDNIKSYDTDNIEPHNKDNIEPHNTDNIEPHNAENTSIRNSFYSAKESL</sequence>
<feature type="non-terminal residue" evidence="2">
    <location>
        <position position="130"/>
    </location>
</feature>
<reference evidence="2 3" key="1">
    <citation type="submission" date="2021-06" db="EMBL/GenBank/DDBJ databases">
        <authorList>
            <person name="Kallberg Y."/>
            <person name="Tangrot J."/>
            <person name="Rosling A."/>
        </authorList>
    </citation>
    <scope>NUCLEOTIDE SEQUENCE [LARGE SCALE GENOMIC DNA]</scope>
    <source>
        <strain evidence="2 3">120-4 pot B 10/14</strain>
    </source>
</reference>
<feature type="region of interest" description="Disordered" evidence="1">
    <location>
        <begin position="88"/>
        <end position="121"/>
    </location>
</feature>